<reference evidence="1 2" key="2">
    <citation type="submission" date="2013-11" db="EMBL/GenBank/DDBJ databases">
        <title>The Genome Sequence of Phytophthora parasitica INRA-310.</title>
        <authorList>
            <consortium name="The Broad Institute Genomics Platform"/>
            <person name="Russ C."/>
            <person name="Tyler B."/>
            <person name="Panabieres F."/>
            <person name="Shan W."/>
            <person name="Tripathy S."/>
            <person name="Grunwald N."/>
            <person name="Machado M."/>
            <person name="Johnson C.S."/>
            <person name="Arredondo F."/>
            <person name="Hong C."/>
            <person name="Coffey M."/>
            <person name="Young S.K."/>
            <person name="Zeng Q."/>
            <person name="Gargeya S."/>
            <person name="Fitzgerald M."/>
            <person name="Abouelleil A."/>
            <person name="Alvarado L."/>
            <person name="Chapman S.B."/>
            <person name="Gainer-Dewar J."/>
            <person name="Goldberg J."/>
            <person name="Griggs A."/>
            <person name="Gujja S."/>
            <person name="Hansen M."/>
            <person name="Howarth C."/>
            <person name="Imamovic A."/>
            <person name="Ireland A."/>
            <person name="Larimer J."/>
            <person name="McCowan C."/>
            <person name="Murphy C."/>
            <person name="Pearson M."/>
            <person name="Poon T.W."/>
            <person name="Priest M."/>
            <person name="Roberts A."/>
            <person name="Saif S."/>
            <person name="Shea T."/>
            <person name="Sykes S."/>
            <person name="Wortman J."/>
            <person name="Nusbaum C."/>
            <person name="Birren B."/>
        </authorList>
    </citation>
    <scope>NUCLEOTIDE SEQUENCE [LARGE SCALE GENOMIC DNA]</scope>
    <source>
        <strain evidence="1 2">INRA-310</strain>
    </source>
</reference>
<dbReference type="VEuPathDB" id="FungiDB:PPTG_23840"/>
<evidence type="ECO:0000313" key="1">
    <source>
        <dbReference type="EMBL" id="ETN03197.1"/>
    </source>
</evidence>
<proteinExistence type="predicted"/>
<gene>
    <name evidence="1" type="ORF">PPTG_23840</name>
</gene>
<accession>W2PQL7</accession>
<dbReference type="RefSeq" id="XP_008911741.1">
    <property type="nucleotide sequence ID" value="XM_008913493.1"/>
</dbReference>
<name>W2PQL7_PHYN3</name>
<protein>
    <submittedName>
        <fullName evidence="1">Uncharacterized protein</fullName>
    </submittedName>
</protein>
<dbReference type="EMBL" id="KI669613">
    <property type="protein sequence ID" value="ETN03197.1"/>
    <property type="molecule type" value="Genomic_DNA"/>
</dbReference>
<organism evidence="1 2">
    <name type="scientific">Phytophthora nicotianae (strain INRA-310)</name>
    <name type="common">Phytophthora parasitica</name>
    <dbReference type="NCBI Taxonomy" id="761204"/>
    <lineage>
        <taxon>Eukaryota</taxon>
        <taxon>Sar</taxon>
        <taxon>Stramenopiles</taxon>
        <taxon>Oomycota</taxon>
        <taxon>Peronosporomycetes</taxon>
        <taxon>Peronosporales</taxon>
        <taxon>Peronosporaceae</taxon>
        <taxon>Phytophthora</taxon>
    </lineage>
</organism>
<sequence>MRSTPKRVVEHVVKDRKQLVNAVGCNRVGHWVQSRERAGVSKDSQRLGNNLAVHFQHWQLVERQRRLEVRQFFDSDAFVLELDASDVEGKTDRFCTARFGHVDQLKLGCVVLQRVPFLDLGVIGDLFMRLIDQLVAIQYCSGDVVDVAGTQRLDPGVDGHFMDEHILGLEDRDLLHLLEASLK</sequence>
<evidence type="ECO:0000313" key="2">
    <source>
        <dbReference type="Proteomes" id="UP000018817"/>
    </source>
</evidence>
<dbReference type="GeneID" id="20192439"/>
<dbReference type="Proteomes" id="UP000018817">
    <property type="component" value="Unassembled WGS sequence"/>
</dbReference>
<reference evidence="2" key="1">
    <citation type="submission" date="2011-12" db="EMBL/GenBank/DDBJ databases">
        <authorList>
            <consortium name="The Broad Institute Genome Sequencing Platform"/>
            <person name="Russ C."/>
            <person name="Tyler B."/>
            <person name="Panabieres F."/>
            <person name="Shan W."/>
            <person name="Tripathy S."/>
            <person name="Grunwald N."/>
            <person name="Machado M."/>
            <person name="Young S.K."/>
            <person name="Zeng Q."/>
            <person name="Gargeya S."/>
            <person name="Fitzgerald M."/>
            <person name="Haas B."/>
            <person name="Abouelleil A."/>
            <person name="Alvarado L."/>
            <person name="Arachchi H.M."/>
            <person name="Berlin A."/>
            <person name="Chapman S.B."/>
            <person name="Gearin G."/>
            <person name="Goldberg J."/>
            <person name="Griggs A."/>
            <person name="Gujja S."/>
            <person name="Hansen M."/>
            <person name="Heiman D."/>
            <person name="Howarth C."/>
            <person name="Larimer J."/>
            <person name="Lui A."/>
            <person name="MacDonald P.J.P."/>
            <person name="McCowen C."/>
            <person name="Montmayeur A."/>
            <person name="Murphy C."/>
            <person name="Neiman D."/>
            <person name="Pearson M."/>
            <person name="Priest M."/>
            <person name="Roberts A."/>
            <person name="Saif S."/>
            <person name="Shea T."/>
            <person name="Sisk P."/>
            <person name="Stolte C."/>
            <person name="Sykes S."/>
            <person name="Wortman J."/>
            <person name="Nusbaum C."/>
            <person name="Birren B."/>
        </authorList>
    </citation>
    <scope>NUCLEOTIDE SEQUENCE [LARGE SCALE GENOMIC DNA]</scope>
    <source>
        <strain evidence="2">INRA-310</strain>
    </source>
</reference>
<dbReference type="AlphaFoldDB" id="W2PQL7"/>